<feature type="region of interest" description="Disordered" evidence="1">
    <location>
        <begin position="22"/>
        <end position="43"/>
    </location>
</feature>
<dbReference type="Proteomes" id="UP001054837">
    <property type="component" value="Unassembled WGS sequence"/>
</dbReference>
<feature type="compositionally biased region" description="Polar residues" evidence="1">
    <location>
        <begin position="165"/>
        <end position="178"/>
    </location>
</feature>
<proteinExistence type="predicted"/>
<protein>
    <submittedName>
        <fullName evidence="2">Uncharacterized protein</fullName>
    </submittedName>
</protein>
<organism evidence="2 3">
    <name type="scientific">Caerostris darwini</name>
    <dbReference type="NCBI Taxonomy" id="1538125"/>
    <lineage>
        <taxon>Eukaryota</taxon>
        <taxon>Metazoa</taxon>
        <taxon>Ecdysozoa</taxon>
        <taxon>Arthropoda</taxon>
        <taxon>Chelicerata</taxon>
        <taxon>Arachnida</taxon>
        <taxon>Araneae</taxon>
        <taxon>Araneomorphae</taxon>
        <taxon>Entelegynae</taxon>
        <taxon>Araneoidea</taxon>
        <taxon>Araneidae</taxon>
        <taxon>Caerostris</taxon>
    </lineage>
</organism>
<feature type="region of interest" description="Disordered" evidence="1">
    <location>
        <begin position="162"/>
        <end position="205"/>
    </location>
</feature>
<name>A0AAV4UM43_9ARAC</name>
<evidence type="ECO:0000313" key="3">
    <source>
        <dbReference type="Proteomes" id="UP001054837"/>
    </source>
</evidence>
<comment type="caution">
    <text evidence="2">The sequence shown here is derived from an EMBL/GenBank/DDBJ whole genome shotgun (WGS) entry which is preliminary data.</text>
</comment>
<accession>A0AAV4UM43</accession>
<keyword evidence="3" id="KW-1185">Reference proteome</keyword>
<sequence length="205" mass="22850">MGPQPRSSIIEKENIPHCVLTHRRTGASSRKDSSSNSGHQAVRERRVHCRRGCGPHTFPILGPQPHHPLLKRKTSLTVDCPTIGASSRRDPSSNSAHQAMRERRVHCQPECGPHSNEGCEDVFFSSWGLLFSYFCSLPHRGPPTPPSIIEKENIHHCGLTHRRTGASSRMDSSSNSGHQAVRERRVHSRRGCGSHSNEGWKDCFS</sequence>
<reference evidence="2 3" key="1">
    <citation type="submission" date="2021-06" db="EMBL/GenBank/DDBJ databases">
        <title>Caerostris darwini draft genome.</title>
        <authorList>
            <person name="Kono N."/>
            <person name="Arakawa K."/>
        </authorList>
    </citation>
    <scope>NUCLEOTIDE SEQUENCE [LARGE SCALE GENOMIC DNA]</scope>
</reference>
<evidence type="ECO:0000313" key="2">
    <source>
        <dbReference type="EMBL" id="GIY58786.1"/>
    </source>
</evidence>
<gene>
    <name evidence="2" type="ORF">CDAR_227361</name>
</gene>
<evidence type="ECO:0000256" key="1">
    <source>
        <dbReference type="SAM" id="MobiDB-lite"/>
    </source>
</evidence>
<dbReference type="AlphaFoldDB" id="A0AAV4UM43"/>
<dbReference type="EMBL" id="BPLQ01011543">
    <property type="protein sequence ID" value="GIY58786.1"/>
    <property type="molecule type" value="Genomic_DNA"/>
</dbReference>